<evidence type="ECO:0000256" key="1">
    <source>
        <dbReference type="ARBA" id="ARBA00004123"/>
    </source>
</evidence>
<feature type="domain" description="RED-like N-terminal" evidence="4">
    <location>
        <begin position="78"/>
        <end position="201"/>
    </location>
</feature>
<accession>A0A8E2ER07</accession>
<dbReference type="EMBL" id="KV750880">
    <property type="protein sequence ID" value="OCL02773.1"/>
    <property type="molecule type" value="Genomic_DNA"/>
</dbReference>
<feature type="compositionally biased region" description="Basic and acidic residues" evidence="3">
    <location>
        <begin position="472"/>
        <end position="493"/>
    </location>
</feature>
<dbReference type="PANTHER" id="PTHR12765">
    <property type="entry name" value="RED PROTEIN IK FACTOR CYTOKINE IK"/>
    <property type="match status" value="1"/>
</dbReference>
<feature type="region of interest" description="Disordered" evidence="3">
    <location>
        <begin position="304"/>
        <end position="409"/>
    </location>
</feature>
<dbReference type="OrthoDB" id="3366823at2759"/>
<feature type="compositionally biased region" description="Polar residues" evidence="3">
    <location>
        <begin position="423"/>
        <end position="432"/>
    </location>
</feature>
<evidence type="ECO:0000313" key="6">
    <source>
        <dbReference type="Proteomes" id="UP000250140"/>
    </source>
</evidence>
<dbReference type="AlphaFoldDB" id="A0A8E2ER07"/>
<keyword evidence="2" id="KW-0539">Nucleus</keyword>
<dbReference type="InterPro" id="IPR012916">
    <property type="entry name" value="RED_N"/>
</dbReference>
<feature type="compositionally biased region" description="Basic and acidic residues" evidence="3">
    <location>
        <begin position="90"/>
        <end position="103"/>
    </location>
</feature>
<feature type="region of interest" description="Disordered" evidence="3">
    <location>
        <begin position="423"/>
        <end position="528"/>
    </location>
</feature>
<dbReference type="GO" id="GO:0005634">
    <property type="term" value="C:nucleus"/>
    <property type="evidence" value="ECO:0007669"/>
    <property type="project" value="UniProtKB-SubCell"/>
</dbReference>
<evidence type="ECO:0000256" key="3">
    <source>
        <dbReference type="SAM" id="MobiDB-lite"/>
    </source>
</evidence>
<proteinExistence type="predicted"/>
<protein>
    <recommendedName>
        <fullName evidence="4">RED-like N-terminal domain-containing protein</fullName>
    </recommendedName>
</protein>
<feature type="compositionally biased region" description="Basic and acidic residues" evidence="3">
    <location>
        <begin position="366"/>
        <end position="375"/>
    </location>
</feature>
<organism evidence="5 6">
    <name type="scientific">Glonium stellatum</name>
    <dbReference type="NCBI Taxonomy" id="574774"/>
    <lineage>
        <taxon>Eukaryota</taxon>
        <taxon>Fungi</taxon>
        <taxon>Dikarya</taxon>
        <taxon>Ascomycota</taxon>
        <taxon>Pezizomycotina</taxon>
        <taxon>Dothideomycetes</taxon>
        <taxon>Pleosporomycetidae</taxon>
        <taxon>Gloniales</taxon>
        <taxon>Gloniaceae</taxon>
        <taxon>Glonium</taxon>
    </lineage>
</organism>
<evidence type="ECO:0000259" key="4">
    <source>
        <dbReference type="Pfam" id="PF07808"/>
    </source>
</evidence>
<evidence type="ECO:0000313" key="5">
    <source>
        <dbReference type="EMBL" id="OCL02773.1"/>
    </source>
</evidence>
<dbReference type="InterPro" id="IPR039896">
    <property type="entry name" value="Red-like"/>
</dbReference>
<evidence type="ECO:0000256" key="2">
    <source>
        <dbReference type="ARBA" id="ARBA00023242"/>
    </source>
</evidence>
<keyword evidence="6" id="KW-1185">Reference proteome</keyword>
<feature type="region of interest" description="Disordered" evidence="3">
    <location>
        <begin position="1"/>
        <end position="103"/>
    </location>
</feature>
<comment type="subcellular location">
    <subcellularLocation>
        <location evidence="1">Nucleus</location>
    </subcellularLocation>
</comment>
<reference evidence="5 6" key="1">
    <citation type="journal article" date="2016" name="Nat. Commun.">
        <title>Ectomycorrhizal ecology is imprinted in the genome of the dominant symbiotic fungus Cenococcum geophilum.</title>
        <authorList>
            <consortium name="DOE Joint Genome Institute"/>
            <person name="Peter M."/>
            <person name="Kohler A."/>
            <person name="Ohm R.A."/>
            <person name="Kuo A."/>
            <person name="Krutzmann J."/>
            <person name="Morin E."/>
            <person name="Arend M."/>
            <person name="Barry K.W."/>
            <person name="Binder M."/>
            <person name="Choi C."/>
            <person name="Clum A."/>
            <person name="Copeland A."/>
            <person name="Grisel N."/>
            <person name="Haridas S."/>
            <person name="Kipfer T."/>
            <person name="LaButti K."/>
            <person name="Lindquist E."/>
            <person name="Lipzen A."/>
            <person name="Maire R."/>
            <person name="Meier B."/>
            <person name="Mihaltcheva S."/>
            <person name="Molinier V."/>
            <person name="Murat C."/>
            <person name="Poggeler S."/>
            <person name="Quandt C.A."/>
            <person name="Sperisen C."/>
            <person name="Tritt A."/>
            <person name="Tisserant E."/>
            <person name="Crous P.W."/>
            <person name="Henrissat B."/>
            <person name="Nehls U."/>
            <person name="Egli S."/>
            <person name="Spatafora J.W."/>
            <person name="Grigoriev I.V."/>
            <person name="Martin F.M."/>
        </authorList>
    </citation>
    <scope>NUCLEOTIDE SEQUENCE [LARGE SCALE GENOMIC DNA]</scope>
    <source>
        <strain evidence="5 6">CBS 207.34</strain>
    </source>
</reference>
<gene>
    <name evidence="5" type="ORF">AOQ84DRAFT_326846</name>
</gene>
<dbReference type="Pfam" id="PF07808">
    <property type="entry name" value="RED_N"/>
    <property type="match status" value="1"/>
</dbReference>
<dbReference type="Proteomes" id="UP000250140">
    <property type="component" value="Unassembled WGS sequence"/>
</dbReference>
<feature type="compositionally biased region" description="Polar residues" evidence="3">
    <location>
        <begin position="15"/>
        <end position="28"/>
    </location>
</feature>
<name>A0A8E2ER07_9PEZI</name>
<sequence length="528" mass="58678">MNNQQFRRLVLDTPARTQNDNKSPSKTESPFPASLGSRMRSNIPMTPRTVRGSTNIDFARQLAERKSESQLPNKFRSSAAPKGTKLAAGYRDRTQDRVDSDSDEKAQRIKALEESMKLGQIDRGTFERLVENITGGDIEATHLVKGLDRKLLERVRRGEDVLGEASKKEETQKDIDEEFEKLEEKTVAPVVKEKVQKKGEIAPPPVSGVKRTRDTILAELKASRKAAAEAAAAEKAIKYPELGPGFRKVGRKRETTKLEKDEKGREILIIVDHDGNVKRKVRKMKQDDDAGLAALDKAAKPLDWGVKVPDLPQAEQHPSTGDEDDDDIFEGVGTDYNPLAELGEAETSPVSENEDVEDNLFNITERSIESVKPDDTLPQNPSQTMAPRRSYFDKPPLLSTAPPSNPLADPNIIAALKKVQKLDPTSSVFATSQDEDRLNRRAAMLSTSDRDLEDMDLGFGSSRFDDTEEMEGGERIKLSEWDDTGKGNEDRHGGSKQRKRGPKKRRGDKNSAADVLKVMQKNKASNAK</sequence>
<feature type="compositionally biased region" description="Basic residues" evidence="3">
    <location>
        <begin position="494"/>
        <end position="507"/>
    </location>
</feature>